<proteinExistence type="predicted"/>
<organism evidence="2 3">
    <name type="scientific">Actinoplanes auranticolor</name>
    <dbReference type="NCBI Taxonomy" id="47988"/>
    <lineage>
        <taxon>Bacteria</taxon>
        <taxon>Bacillati</taxon>
        <taxon>Actinomycetota</taxon>
        <taxon>Actinomycetes</taxon>
        <taxon>Micromonosporales</taxon>
        <taxon>Micromonosporaceae</taxon>
        <taxon>Actinoplanes</taxon>
    </lineage>
</organism>
<dbReference type="InterPro" id="IPR054574">
    <property type="entry name" value="Cgl0159_dom"/>
</dbReference>
<dbReference type="RefSeq" id="WP_212993239.1">
    <property type="nucleotide sequence ID" value="NZ_BAABEA010000047.1"/>
</dbReference>
<dbReference type="AlphaFoldDB" id="A0A919VUE7"/>
<gene>
    <name evidence="2" type="ORF">Aau02nite_74000</name>
</gene>
<dbReference type="SUPFAM" id="SSF51569">
    <property type="entry name" value="Aldolase"/>
    <property type="match status" value="1"/>
</dbReference>
<feature type="domain" description="Cgl0159-like" evidence="1">
    <location>
        <begin position="36"/>
        <end position="286"/>
    </location>
</feature>
<evidence type="ECO:0000313" key="2">
    <source>
        <dbReference type="EMBL" id="GIM77066.1"/>
    </source>
</evidence>
<reference evidence="2" key="1">
    <citation type="submission" date="2021-03" db="EMBL/GenBank/DDBJ databases">
        <title>Whole genome shotgun sequence of Actinoplanes auranticolor NBRC 12245.</title>
        <authorList>
            <person name="Komaki H."/>
            <person name="Tamura T."/>
        </authorList>
    </citation>
    <scope>NUCLEOTIDE SEQUENCE</scope>
    <source>
        <strain evidence="2">NBRC 12245</strain>
    </source>
</reference>
<accession>A0A919VUE7</accession>
<name>A0A919VUE7_9ACTN</name>
<dbReference type="Gene3D" id="3.20.20.70">
    <property type="entry name" value="Aldolase class I"/>
    <property type="match status" value="1"/>
</dbReference>
<evidence type="ECO:0000259" key="1">
    <source>
        <dbReference type="Pfam" id="PF22649"/>
    </source>
</evidence>
<dbReference type="InterPro" id="IPR013785">
    <property type="entry name" value="Aldolase_TIM"/>
</dbReference>
<dbReference type="Proteomes" id="UP000681340">
    <property type="component" value="Unassembled WGS sequence"/>
</dbReference>
<protein>
    <recommendedName>
        <fullName evidence="1">Cgl0159-like domain-containing protein</fullName>
    </recommendedName>
</protein>
<comment type="caution">
    <text evidence="2">The sequence shown here is derived from an EMBL/GenBank/DDBJ whole genome shotgun (WGS) entry which is preliminary data.</text>
</comment>
<dbReference type="Pfam" id="PF22649">
    <property type="entry name" value="Cgl0159"/>
    <property type="match status" value="1"/>
</dbReference>
<dbReference type="EMBL" id="BOQL01000066">
    <property type="protein sequence ID" value="GIM77066.1"/>
    <property type="molecule type" value="Genomic_DNA"/>
</dbReference>
<evidence type="ECO:0000313" key="3">
    <source>
        <dbReference type="Proteomes" id="UP000681340"/>
    </source>
</evidence>
<sequence>MLDVHEIVAARADRPDAIAVAAAARRRPAGWRGEHGRMMIIAADHPARGALRAGPDPLAMGNRADLLRRICTALERPGVNGVLGTPDILEDLLLLGALDDKVVIGSMNRGGLAGTSFEIDDRFTAYDGDSLAAAGFSGGKMLLRIDPDDAGTVSTLESCGKAVGDLAAHKLMAMVEPFISHRADGRVRNELSAEAMIRAMTVAAGLGPTSAYTWLKVPVVADMERVMAATTLPALILGGEVSDDAEAAYARWSKALAQPTVQGLVIGRSLLYPPGGDVAGAVDRAVGLL</sequence>
<keyword evidence="3" id="KW-1185">Reference proteome</keyword>